<comment type="caution">
    <text evidence="1">The sequence shown here is derived from an EMBL/GenBank/DDBJ whole genome shotgun (WGS) entry which is preliminary data.</text>
</comment>
<protein>
    <submittedName>
        <fullName evidence="1">Uncharacterized protein</fullName>
    </submittedName>
</protein>
<sequence>MKNQEKIKLDLIYNAFENYKILLKFLNSDKTIVSMVAFQYLPFLSLNLLDIINKFDYEQDANDRYPQNIMSFSKLMKENRLLIKQETDANNYNIIKKKNLRFLDDNYKHLIKDYNRFQNLIIKTFGQKDYCVYSFTGIPFFNNIQQMRFIEIFETTSENKKSDLIQITSSMANFLQKFLSIYSNIEDFKPTYTESIYDSKIYFDMNDYYVYDEARSDLFKNNLRVDQNIFLFNLVCAVNSANYMYPEVIGLSGTALLRYKYITYLILVKGLWLYNKKFNNINKNLKSIIDKSDTIFKNENNRGQFRNNLFHFDLANDAAFEESLVHSLVNYHLDINIEDFGSIVSDSFNTYVYEANKILFNEQKKFIGTNC</sequence>
<name>A0ABW9M9A5_9FIRM</name>
<dbReference type="Proteomes" id="UP001637996">
    <property type="component" value="Unassembled WGS sequence"/>
</dbReference>
<organism evidence="1 2">
    <name type="scientific">Anaerococcus martiniensis</name>
    <dbReference type="NCBI Taxonomy" id="3115615"/>
    <lineage>
        <taxon>Bacteria</taxon>
        <taxon>Bacillati</taxon>
        <taxon>Bacillota</taxon>
        <taxon>Tissierellia</taxon>
        <taxon>Tissierellales</taxon>
        <taxon>Peptoniphilaceae</taxon>
        <taxon>Anaerococcus</taxon>
    </lineage>
</organism>
<evidence type="ECO:0000313" key="2">
    <source>
        <dbReference type="Proteomes" id="UP001637996"/>
    </source>
</evidence>
<reference evidence="1 2" key="1">
    <citation type="journal article" date="2025" name="Anaerobe">
        <title>Description of Anaerococcus kampingiae sp. nov., Anaerococcus groningensis sp. nov., Anaerococcus martiniensis sp. nov., and Anaerococcus cruorum sp. nov., isolated from human clinical specimens.</title>
        <authorList>
            <person name="Boiten K.E."/>
            <person name="Meijer J."/>
            <person name="van Wezel E.M."/>
            <person name="Veloo A.C.M."/>
        </authorList>
    </citation>
    <scope>NUCLEOTIDE SEQUENCE [LARGE SCALE GENOMIC DNA]</scope>
    <source>
        <strain evidence="1 2">ENR0831</strain>
    </source>
</reference>
<dbReference type="RefSeq" id="WP_410031575.1">
    <property type="nucleotide sequence ID" value="NZ_JBGMEI010000009.1"/>
</dbReference>
<accession>A0ABW9M9A5</accession>
<evidence type="ECO:0000313" key="1">
    <source>
        <dbReference type="EMBL" id="MFO3665902.1"/>
    </source>
</evidence>
<proteinExistence type="predicted"/>
<keyword evidence="2" id="KW-1185">Reference proteome</keyword>
<gene>
    <name evidence="1" type="ORF">ACCQ41_06555</name>
</gene>
<dbReference type="EMBL" id="JBGMEI010000009">
    <property type="protein sequence ID" value="MFO3665902.1"/>
    <property type="molecule type" value="Genomic_DNA"/>
</dbReference>